<dbReference type="InterPro" id="IPR036259">
    <property type="entry name" value="MFS_trans_sf"/>
</dbReference>
<dbReference type="PROSITE" id="PS50850">
    <property type="entry name" value="MFS"/>
    <property type="match status" value="1"/>
</dbReference>
<dbReference type="SUPFAM" id="SSF103473">
    <property type="entry name" value="MFS general substrate transporter"/>
    <property type="match status" value="1"/>
</dbReference>
<feature type="transmembrane region" description="Helical" evidence="6">
    <location>
        <begin position="169"/>
        <end position="189"/>
    </location>
</feature>
<feature type="transmembrane region" description="Helical" evidence="6">
    <location>
        <begin position="227"/>
        <end position="249"/>
    </location>
</feature>
<dbReference type="Gene3D" id="1.20.1250.20">
    <property type="entry name" value="MFS general substrate transporter like domains"/>
    <property type="match status" value="1"/>
</dbReference>
<feature type="transmembrane region" description="Helical" evidence="6">
    <location>
        <begin position="519"/>
        <end position="539"/>
    </location>
</feature>
<dbReference type="KEGG" id="lak:106168811"/>
<comment type="subcellular location">
    <subcellularLocation>
        <location evidence="1">Membrane</location>
        <topology evidence="1">Multi-pass membrane protein</topology>
    </subcellularLocation>
</comment>
<accession>A0A1S3J0W6</accession>
<dbReference type="Pfam" id="PF00083">
    <property type="entry name" value="Sugar_tr"/>
    <property type="match status" value="1"/>
</dbReference>
<keyword evidence="2 6" id="KW-0812">Transmembrane</keyword>
<proteinExistence type="predicted"/>
<feature type="transmembrane region" description="Helical" evidence="6">
    <location>
        <begin position="286"/>
        <end position="304"/>
    </location>
</feature>
<dbReference type="Proteomes" id="UP000085678">
    <property type="component" value="Unplaced"/>
</dbReference>
<feature type="domain" description="Major facilitator superfamily (MFS) profile" evidence="7">
    <location>
        <begin position="68"/>
        <end position="544"/>
    </location>
</feature>
<dbReference type="InterPro" id="IPR020846">
    <property type="entry name" value="MFS_dom"/>
</dbReference>
<evidence type="ECO:0000313" key="9">
    <source>
        <dbReference type="RefSeq" id="XP_013403454.1"/>
    </source>
</evidence>
<dbReference type="PANTHER" id="PTHR24064">
    <property type="entry name" value="SOLUTE CARRIER FAMILY 22 MEMBER"/>
    <property type="match status" value="1"/>
</dbReference>
<gene>
    <name evidence="9" type="primary">LOC106168811</name>
</gene>
<evidence type="ECO:0000256" key="4">
    <source>
        <dbReference type="ARBA" id="ARBA00023136"/>
    </source>
</evidence>
<dbReference type="GO" id="GO:0022857">
    <property type="term" value="F:transmembrane transporter activity"/>
    <property type="evidence" value="ECO:0007669"/>
    <property type="project" value="InterPro"/>
</dbReference>
<feature type="transmembrane region" description="Helical" evidence="6">
    <location>
        <begin position="363"/>
        <end position="384"/>
    </location>
</feature>
<dbReference type="GO" id="GO:0016020">
    <property type="term" value="C:membrane"/>
    <property type="evidence" value="ECO:0007669"/>
    <property type="project" value="UniProtKB-SubCell"/>
</dbReference>
<dbReference type="AlphaFoldDB" id="A0A1S3J0W6"/>
<name>A0A1S3J0W6_LINAN</name>
<feature type="transmembrane region" description="Helical" evidence="6">
    <location>
        <begin position="487"/>
        <end position="507"/>
    </location>
</feature>
<organism evidence="8 9">
    <name type="scientific">Lingula anatina</name>
    <name type="common">Brachiopod</name>
    <name type="synonym">Lingula unguis</name>
    <dbReference type="NCBI Taxonomy" id="7574"/>
    <lineage>
        <taxon>Eukaryota</taxon>
        <taxon>Metazoa</taxon>
        <taxon>Spiralia</taxon>
        <taxon>Lophotrochozoa</taxon>
        <taxon>Brachiopoda</taxon>
        <taxon>Linguliformea</taxon>
        <taxon>Lingulata</taxon>
        <taxon>Lingulida</taxon>
        <taxon>Linguloidea</taxon>
        <taxon>Lingulidae</taxon>
        <taxon>Lingula</taxon>
    </lineage>
</organism>
<reference evidence="9" key="1">
    <citation type="submission" date="2025-08" db="UniProtKB">
        <authorList>
            <consortium name="RefSeq"/>
        </authorList>
    </citation>
    <scope>IDENTIFICATION</scope>
    <source>
        <tissue evidence="9">Gonads</tissue>
    </source>
</reference>
<feature type="transmembrane region" description="Helical" evidence="6">
    <location>
        <begin position="65"/>
        <end position="86"/>
    </location>
</feature>
<feature type="transmembrane region" description="Helical" evidence="6">
    <location>
        <begin position="201"/>
        <end position="221"/>
    </location>
</feature>
<evidence type="ECO:0000256" key="6">
    <source>
        <dbReference type="SAM" id="Phobius"/>
    </source>
</evidence>
<evidence type="ECO:0000256" key="5">
    <source>
        <dbReference type="SAM" id="MobiDB-lite"/>
    </source>
</evidence>
<evidence type="ECO:0000256" key="1">
    <source>
        <dbReference type="ARBA" id="ARBA00004141"/>
    </source>
</evidence>
<dbReference type="InParanoid" id="A0A1S3J0W6"/>
<keyword evidence="8" id="KW-1185">Reference proteome</keyword>
<feature type="transmembrane region" description="Helical" evidence="6">
    <location>
        <begin position="261"/>
        <end position="280"/>
    </location>
</feature>
<sequence length="584" mass="64675">MNGQAKNHGDLNDENRTLVNQESPDQRKNSGTKAADATNELYPEIHHFDEVLQHIGNAGPYQVRIYFLLCMVAVVEALTAYAIVFIEETPKHRCQVPGLDNDTWVIQGPGHEALINASIPRDRRGKYAECTVRTSNGTEVKCSNWVYDTSTFTTTYPSQFNLVCDKAELLSVTSMVFFGSALAGGLFLGILSDTVGRKTTLVIALLGQGITGVVAIFAPTIEVYMIIRFLLGAFSSGIFNPCFTLALEFYGPKQRMVAGSVINFFCATGGPLTTLLAYFLRDWRHFQLAVTLPTFLVLVTMWYVPESPRWLLSRGKRRRAEKILRTAARVNGRVLAPNVLNNVVIEEESPSVSFRELFRAPKVILRMLMLSYAWLIVDTTYYGIGLHTGNLGGDIFVNYLCLGLIEYPAFVICFTIDRFGRKKPYILCMLLGGLACVCSIFVELYANEELKWLHVVLAVAGKFGAAAVYGIHFIWAAEIYPTVIRNFAMGVGATVANIGTMVSPFIVRNIKVDSIGPSTIPMIIFGAASISAAILVGFLPETTNINLPETLEDAQNLGRKQSTHKKKIRHDEDKDLIAQKETQL</sequence>
<keyword evidence="3 6" id="KW-1133">Transmembrane helix</keyword>
<dbReference type="OrthoDB" id="6234367at2759"/>
<evidence type="ECO:0000313" key="8">
    <source>
        <dbReference type="Proteomes" id="UP000085678"/>
    </source>
</evidence>
<feature type="region of interest" description="Disordered" evidence="5">
    <location>
        <begin position="556"/>
        <end position="584"/>
    </location>
</feature>
<evidence type="ECO:0000256" key="2">
    <source>
        <dbReference type="ARBA" id="ARBA00022692"/>
    </source>
</evidence>
<keyword evidence="4 6" id="KW-0472">Membrane</keyword>
<dbReference type="GeneID" id="106168811"/>
<dbReference type="InterPro" id="IPR005828">
    <property type="entry name" value="MFS_sugar_transport-like"/>
</dbReference>
<feature type="region of interest" description="Disordered" evidence="5">
    <location>
        <begin position="1"/>
        <end position="33"/>
    </location>
</feature>
<evidence type="ECO:0000259" key="7">
    <source>
        <dbReference type="PROSITE" id="PS50850"/>
    </source>
</evidence>
<feature type="compositionally biased region" description="Basic and acidic residues" evidence="5">
    <location>
        <begin position="7"/>
        <end position="16"/>
    </location>
</feature>
<feature type="transmembrane region" description="Helical" evidence="6">
    <location>
        <begin position="452"/>
        <end position="475"/>
    </location>
</feature>
<feature type="compositionally biased region" description="Basic and acidic residues" evidence="5">
    <location>
        <begin position="569"/>
        <end position="584"/>
    </location>
</feature>
<feature type="transmembrane region" description="Helical" evidence="6">
    <location>
        <begin position="425"/>
        <end position="446"/>
    </location>
</feature>
<feature type="transmembrane region" description="Helical" evidence="6">
    <location>
        <begin position="396"/>
        <end position="416"/>
    </location>
</feature>
<dbReference type="CDD" id="cd17317">
    <property type="entry name" value="MFS_SLC22"/>
    <property type="match status" value="1"/>
</dbReference>
<dbReference type="RefSeq" id="XP_013403454.1">
    <property type="nucleotide sequence ID" value="XM_013548000.1"/>
</dbReference>
<protein>
    <submittedName>
        <fullName evidence="9">Organic cation transporter protein</fullName>
    </submittedName>
</protein>
<evidence type="ECO:0000256" key="3">
    <source>
        <dbReference type="ARBA" id="ARBA00022989"/>
    </source>
</evidence>